<evidence type="ECO:0000256" key="1">
    <source>
        <dbReference type="SAM" id="MobiDB-lite"/>
    </source>
</evidence>
<dbReference type="Proteomes" id="UP000009888">
    <property type="component" value="Unassembled WGS sequence"/>
</dbReference>
<organism evidence="2 3">
    <name type="scientific">Actinobaculum massiliense ACS-171-V-Col2</name>
    <dbReference type="NCBI Taxonomy" id="883066"/>
    <lineage>
        <taxon>Bacteria</taxon>
        <taxon>Bacillati</taxon>
        <taxon>Actinomycetota</taxon>
        <taxon>Actinomycetes</taxon>
        <taxon>Actinomycetales</taxon>
        <taxon>Actinomycetaceae</taxon>
        <taxon>Actinobaculum</taxon>
    </lineage>
</organism>
<accession>K9EG43</accession>
<keyword evidence="3" id="KW-1185">Reference proteome</keyword>
<dbReference type="EMBL" id="AGWL01000002">
    <property type="protein sequence ID" value="EKU95638.1"/>
    <property type="molecule type" value="Genomic_DNA"/>
</dbReference>
<evidence type="ECO:0000313" key="3">
    <source>
        <dbReference type="Proteomes" id="UP000009888"/>
    </source>
</evidence>
<comment type="caution">
    <text evidence="2">The sequence shown here is derived from an EMBL/GenBank/DDBJ whole genome shotgun (WGS) entry which is preliminary data.</text>
</comment>
<dbReference type="HOGENOM" id="CLU_1286479_0_0_11"/>
<feature type="region of interest" description="Disordered" evidence="1">
    <location>
        <begin position="1"/>
        <end position="37"/>
    </location>
</feature>
<name>K9EG43_9ACTO</name>
<evidence type="ECO:0000313" key="2">
    <source>
        <dbReference type="EMBL" id="EKU95638.1"/>
    </source>
</evidence>
<protein>
    <submittedName>
        <fullName evidence="2">Uncharacterized protein</fullName>
    </submittedName>
</protein>
<dbReference type="PATRIC" id="fig|883066.3.peg.445"/>
<reference evidence="2 3" key="1">
    <citation type="submission" date="2012-09" db="EMBL/GenBank/DDBJ databases">
        <title>The Genome Sequence of Actinobaculum massiliae ACS-171-V-COL2.</title>
        <authorList>
            <consortium name="The Broad Institute Genome Sequencing Platform"/>
            <person name="Earl A."/>
            <person name="Ward D."/>
            <person name="Feldgarden M."/>
            <person name="Gevers D."/>
            <person name="Saerens B."/>
            <person name="Vaneechoutte M."/>
            <person name="Walker B."/>
            <person name="Young S.K."/>
            <person name="Zeng Q."/>
            <person name="Gargeya S."/>
            <person name="Fitzgerald M."/>
            <person name="Haas B."/>
            <person name="Abouelleil A."/>
            <person name="Alvarado L."/>
            <person name="Arachchi H.M."/>
            <person name="Berlin A."/>
            <person name="Chapman S.B."/>
            <person name="Goldberg J."/>
            <person name="Griggs A."/>
            <person name="Gujja S."/>
            <person name="Hansen M."/>
            <person name="Howarth C."/>
            <person name="Imamovic A."/>
            <person name="Larimer J."/>
            <person name="McCowen C."/>
            <person name="Montmayeur A."/>
            <person name="Murphy C."/>
            <person name="Neiman D."/>
            <person name="Pearson M."/>
            <person name="Priest M."/>
            <person name="Roberts A."/>
            <person name="Saif S."/>
            <person name="Shea T."/>
            <person name="Sisk P."/>
            <person name="Sykes S."/>
            <person name="Wortman J."/>
            <person name="Nusbaum C."/>
            <person name="Birren B."/>
        </authorList>
    </citation>
    <scope>NUCLEOTIDE SEQUENCE [LARGE SCALE GENOMIC DNA]</scope>
    <source>
        <strain evidence="3">ACS-171-V-Col2</strain>
    </source>
</reference>
<dbReference type="STRING" id="202789.GCA_001457435_01710"/>
<proteinExistence type="predicted"/>
<gene>
    <name evidence="2" type="ORF">HMPREF9233_00425</name>
</gene>
<sequence>MDRQQFPRAGVPSGGVDKQSPISGEPAQLSGTANSAQLSGAGDLASFEALAEDLASEIEAELRLQNRAEARELRDAEAGRIGLADLLRAAIGARLTVTARDGDVFEIVPGEVAQNWLLGKGRERALLVPLAAIARIRGPLGRVGEVPRGLAPKLSIGTPLRAFQARRARVRILHEIGVCSGHLCRVGADWIEVRDEQGLAILTIAGIRRVEVTT</sequence>
<dbReference type="RefSeq" id="WP_007000643.1">
    <property type="nucleotide sequence ID" value="NZ_JH992955.1"/>
</dbReference>
<dbReference type="AlphaFoldDB" id="K9EG43"/>